<accession>A0A5C6FX10</accession>
<feature type="compositionally biased region" description="Basic and acidic residues" evidence="1">
    <location>
        <begin position="188"/>
        <end position="199"/>
    </location>
</feature>
<evidence type="ECO:0000256" key="1">
    <source>
        <dbReference type="SAM" id="MobiDB-lite"/>
    </source>
</evidence>
<dbReference type="EMBL" id="SJPZ01000001">
    <property type="protein sequence ID" value="TWU65848.1"/>
    <property type="molecule type" value="Genomic_DNA"/>
</dbReference>
<feature type="compositionally biased region" description="Basic and acidic residues" evidence="1">
    <location>
        <begin position="159"/>
        <end position="168"/>
    </location>
</feature>
<name>A0A5C6FX10_9PLAN</name>
<gene>
    <name evidence="2" type="ORF">V7x_14020</name>
</gene>
<dbReference type="RefSeq" id="WP_146412247.1">
    <property type="nucleotide sequence ID" value="NZ_SJPZ01000001.1"/>
</dbReference>
<evidence type="ECO:0000313" key="3">
    <source>
        <dbReference type="Proteomes" id="UP000316476"/>
    </source>
</evidence>
<dbReference type="AlphaFoldDB" id="A0A5C6FX10"/>
<protein>
    <submittedName>
        <fullName evidence="2">Uncharacterized protein</fullName>
    </submittedName>
</protein>
<organism evidence="2 3">
    <name type="scientific">Crateriforma conspicua</name>
    <dbReference type="NCBI Taxonomy" id="2527996"/>
    <lineage>
        <taxon>Bacteria</taxon>
        <taxon>Pseudomonadati</taxon>
        <taxon>Planctomycetota</taxon>
        <taxon>Planctomycetia</taxon>
        <taxon>Planctomycetales</taxon>
        <taxon>Planctomycetaceae</taxon>
        <taxon>Crateriforma</taxon>
    </lineage>
</organism>
<feature type="compositionally biased region" description="Polar residues" evidence="1">
    <location>
        <begin position="200"/>
        <end position="209"/>
    </location>
</feature>
<evidence type="ECO:0000313" key="2">
    <source>
        <dbReference type="EMBL" id="TWU65848.1"/>
    </source>
</evidence>
<sequence length="225" mass="24456">MAVRLNVLLIQTPPPTSAAGSMIDEIVGQLIAVPGVDLMLVRSPQHWEPGSTDHLTLENLQNDVAVLDWVPIEQSADALRQVCQDHARTRHENDVVAPPPRGGSKCLFLFDLGQFETAVDVVDAIHRIQESRQVCTFQLLGTTAAPQKTNVDPVGTKGGIRENSDRRPTSPRANPGVGESSNNSDAASRADPKRAENQRSAKTLTNPDSHQALDRLLDELDELDP</sequence>
<dbReference type="Proteomes" id="UP000316476">
    <property type="component" value="Unassembled WGS sequence"/>
</dbReference>
<dbReference type="OrthoDB" id="290280at2"/>
<proteinExistence type="predicted"/>
<comment type="caution">
    <text evidence="2">The sequence shown here is derived from an EMBL/GenBank/DDBJ whole genome shotgun (WGS) entry which is preliminary data.</text>
</comment>
<feature type="region of interest" description="Disordered" evidence="1">
    <location>
        <begin position="147"/>
        <end position="225"/>
    </location>
</feature>
<reference evidence="2 3" key="1">
    <citation type="submission" date="2019-02" db="EMBL/GenBank/DDBJ databases">
        <title>Deep-cultivation of Planctomycetes and their phenomic and genomic characterization uncovers novel biology.</title>
        <authorList>
            <person name="Wiegand S."/>
            <person name="Jogler M."/>
            <person name="Boedeker C."/>
            <person name="Pinto D."/>
            <person name="Vollmers J."/>
            <person name="Rivas-Marin E."/>
            <person name="Kohn T."/>
            <person name="Peeters S.H."/>
            <person name="Heuer A."/>
            <person name="Rast P."/>
            <person name="Oberbeckmann S."/>
            <person name="Bunk B."/>
            <person name="Jeske O."/>
            <person name="Meyerdierks A."/>
            <person name="Storesund J.E."/>
            <person name="Kallscheuer N."/>
            <person name="Luecker S."/>
            <person name="Lage O.M."/>
            <person name="Pohl T."/>
            <person name="Merkel B.J."/>
            <person name="Hornburger P."/>
            <person name="Mueller R.-W."/>
            <person name="Bruemmer F."/>
            <person name="Labrenz M."/>
            <person name="Spormann A.M."/>
            <person name="Op Den Camp H."/>
            <person name="Overmann J."/>
            <person name="Amann R."/>
            <person name="Jetten M.S.M."/>
            <person name="Mascher T."/>
            <person name="Medema M.H."/>
            <person name="Devos D.P."/>
            <person name="Kaster A.-K."/>
            <person name="Ovreas L."/>
            <person name="Rohde M."/>
            <person name="Galperin M.Y."/>
            <person name="Jogler C."/>
        </authorList>
    </citation>
    <scope>NUCLEOTIDE SEQUENCE [LARGE SCALE GENOMIC DNA]</scope>
    <source>
        <strain evidence="2 3">V7</strain>
    </source>
</reference>